<dbReference type="AlphaFoldDB" id="A0A429GB23"/>
<dbReference type="Gene3D" id="3.10.580.10">
    <property type="entry name" value="CBS-domain"/>
    <property type="match status" value="2"/>
</dbReference>
<dbReference type="EMBL" id="RCOR01000001">
    <property type="protein sequence ID" value="RSN70922.1"/>
    <property type="molecule type" value="Genomic_DNA"/>
</dbReference>
<dbReference type="Proteomes" id="UP000278149">
    <property type="component" value="Unassembled WGS sequence"/>
</dbReference>
<dbReference type="CDD" id="cd09836">
    <property type="entry name" value="CBS_pair_arch"/>
    <property type="match status" value="1"/>
</dbReference>
<gene>
    <name evidence="4" type="ORF">D9Q81_00120</name>
</gene>
<dbReference type="RefSeq" id="WP_125740295.1">
    <property type="nucleotide sequence ID" value="NZ_RCOR01000001.1"/>
</dbReference>
<keyword evidence="1 2" id="KW-0129">CBS domain</keyword>
<accession>A0A429GB23</accession>
<proteinExistence type="predicted"/>
<name>A0A429GB23_9CREN</name>
<comment type="caution">
    <text evidence="4">The sequence shown here is derived from an EMBL/GenBank/DDBJ whole genome shotgun (WGS) entry which is preliminary data.</text>
</comment>
<dbReference type="SMART" id="SM00116">
    <property type="entry name" value="CBS"/>
    <property type="match status" value="2"/>
</dbReference>
<feature type="domain" description="CBS" evidence="3">
    <location>
        <begin position="17"/>
        <end position="75"/>
    </location>
</feature>
<dbReference type="InterPro" id="IPR000644">
    <property type="entry name" value="CBS_dom"/>
</dbReference>
<protein>
    <submittedName>
        <fullName evidence="4">CBS domain-containing protein</fullName>
    </submittedName>
</protein>
<evidence type="ECO:0000313" key="4">
    <source>
        <dbReference type="EMBL" id="RSN70922.1"/>
    </source>
</evidence>
<dbReference type="PROSITE" id="PS51371">
    <property type="entry name" value="CBS"/>
    <property type="match status" value="2"/>
</dbReference>
<dbReference type="InterPro" id="IPR051257">
    <property type="entry name" value="Diverse_CBS-Domain"/>
</dbReference>
<reference evidence="4 5" key="1">
    <citation type="submission" date="2018-10" db="EMBL/GenBank/DDBJ databases">
        <title>Co-occurring genomic capacity for anaerobic methane metabolism and dissimilatory sulfite reduction discovered in the Korarchaeota.</title>
        <authorList>
            <person name="Mckay L.J."/>
            <person name="Dlakic M."/>
            <person name="Fields M.W."/>
            <person name="Delmont T.O."/>
            <person name="Eren A.M."/>
            <person name="Jay Z.J."/>
            <person name="Klingelsmith K.B."/>
            <person name="Rusch D.B."/>
            <person name="Inskeep W.P."/>
        </authorList>
    </citation>
    <scope>NUCLEOTIDE SEQUENCE [LARGE SCALE GENOMIC DNA]</scope>
    <source>
        <strain evidence="4 5">WS</strain>
    </source>
</reference>
<evidence type="ECO:0000313" key="5">
    <source>
        <dbReference type="Proteomes" id="UP000278149"/>
    </source>
</evidence>
<evidence type="ECO:0000259" key="3">
    <source>
        <dbReference type="PROSITE" id="PS51371"/>
    </source>
</evidence>
<evidence type="ECO:0000256" key="2">
    <source>
        <dbReference type="PROSITE-ProRule" id="PRU00703"/>
    </source>
</evidence>
<dbReference type="Pfam" id="PF00571">
    <property type="entry name" value="CBS"/>
    <property type="match status" value="2"/>
</dbReference>
<dbReference type="InterPro" id="IPR046342">
    <property type="entry name" value="CBS_dom_sf"/>
</dbReference>
<dbReference type="SUPFAM" id="SSF54631">
    <property type="entry name" value="CBS-domain pair"/>
    <property type="match status" value="1"/>
</dbReference>
<evidence type="ECO:0000256" key="1">
    <source>
        <dbReference type="ARBA" id="ARBA00023122"/>
    </source>
</evidence>
<feature type="domain" description="CBS" evidence="3">
    <location>
        <begin position="82"/>
        <end position="142"/>
    </location>
</feature>
<organism evidence="4 5">
    <name type="scientific">Candidatus Korarchaeum cryptofilum</name>
    <dbReference type="NCBI Taxonomy" id="498846"/>
    <lineage>
        <taxon>Archaea</taxon>
        <taxon>Thermoproteota</taxon>
        <taxon>Candidatus Korarchaeia</taxon>
        <taxon>Candidatus Korarchaeales</taxon>
        <taxon>Candidatus Korarchaeaceae</taxon>
        <taxon>Candidatus Korarchaeum</taxon>
    </lineage>
</organism>
<sequence length="144" mass="16109">MAWKPKRKASLSLEDFMVRNPISLPENAPVDDAFKVMWENRIGSVLIVDSDGKLKGIVTQRDLLYAGCRGFIGKNVSVKEIMSENPITAKPSDSLQEAVRRMRVNDVSHLPVVDDQGRPIGIFSMRDVIDIFMLLVGTLFSEMS</sequence>
<dbReference type="PANTHER" id="PTHR43080:SF2">
    <property type="entry name" value="CBS DOMAIN-CONTAINING PROTEIN"/>
    <property type="match status" value="1"/>
</dbReference>
<dbReference type="PANTHER" id="PTHR43080">
    <property type="entry name" value="CBS DOMAIN-CONTAINING PROTEIN CBSX3, MITOCHONDRIAL"/>
    <property type="match status" value="1"/>
</dbReference>